<dbReference type="AlphaFoldDB" id="Q0CBU7"/>
<dbReference type="InterPro" id="IPR027417">
    <property type="entry name" value="P-loop_NTPase"/>
</dbReference>
<dbReference type="OMA" id="FWRNGSK"/>
<protein>
    <submittedName>
        <fullName evidence="4">Uncharacterized protein</fullName>
    </submittedName>
</protein>
<dbReference type="SUPFAM" id="SSF52540">
    <property type="entry name" value="P-loop containing nucleoside triphosphate hydrolases"/>
    <property type="match status" value="1"/>
</dbReference>
<evidence type="ECO:0000256" key="1">
    <source>
        <dbReference type="ARBA" id="ARBA00022737"/>
    </source>
</evidence>
<evidence type="ECO:0000313" key="5">
    <source>
        <dbReference type="Proteomes" id="UP000007963"/>
    </source>
</evidence>
<dbReference type="HOGENOM" id="CLU_002341_4_3_1"/>
<dbReference type="RefSeq" id="XP_001217423.1">
    <property type="nucleotide sequence ID" value="XM_001217422.1"/>
</dbReference>
<evidence type="ECO:0000259" key="3">
    <source>
        <dbReference type="Pfam" id="PF25053"/>
    </source>
</evidence>
<dbReference type="Proteomes" id="UP000007963">
    <property type="component" value="Unassembled WGS sequence"/>
</dbReference>
<dbReference type="VEuPathDB" id="FungiDB:ATEG_08837"/>
<dbReference type="Pfam" id="PF24883">
    <property type="entry name" value="NPHP3_N"/>
    <property type="match status" value="1"/>
</dbReference>
<gene>
    <name evidence="4" type="ORF">ATEG_08837</name>
</gene>
<dbReference type="Pfam" id="PF25053">
    <property type="entry name" value="DUF7791"/>
    <property type="match status" value="1"/>
</dbReference>
<dbReference type="InterPro" id="IPR056693">
    <property type="entry name" value="DUF7791"/>
</dbReference>
<dbReference type="eggNOG" id="ENOG502SMA9">
    <property type="taxonomic scope" value="Eukaryota"/>
</dbReference>
<evidence type="ECO:0000259" key="2">
    <source>
        <dbReference type="Pfam" id="PF24883"/>
    </source>
</evidence>
<organism evidence="4 5">
    <name type="scientific">Aspergillus terreus (strain NIH 2624 / FGSC A1156)</name>
    <dbReference type="NCBI Taxonomy" id="341663"/>
    <lineage>
        <taxon>Eukaryota</taxon>
        <taxon>Fungi</taxon>
        <taxon>Dikarya</taxon>
        <taxon>Ascomycota</taxon>
        <taxon>Pezizomycotina</taxon>
        <taxon>Eurotiomycetes</taxon>
        <taxon>Eurotiomycetidae</taxon>
        <taxon>Eurotiales</taxon>
        <taxon>Aspergillaceae</taxon>
        <taxon>Aspergillus</taxon>
        <taxon>Aspergillus subgen. Circumdati</taxon>
    </lineage>
</organism>
<dbReference type="PANTHER" id="PTHR10039:SF5">
    <property type="entry name" value="NACHT DOMAIN-CONTAINING PROTEIN"/>
    <property type="match status" value="1"/>
</dbReference>
<dbReference type="OrthoDB" id="443402at2759"/>
<reference evidence="5" key="1">
    <citation type="submission" date="2005-09" db="EMBL/GenBank/DDBJ databases">
        <title>Annotation of the Aspergillus terreus NIH2624 genome.</title>
        <authorList>
            <person name="Birren B.W."/>
            <person name="Lander E.S."/>
            <person name="Galagan J.E."/>
            <person name="Nusbaum C."/>
            <person name="Devon K."/>
            <person name="Henn M."/>
            <person name="Ma L.-J."/>
            <person name="Jaffe D.B."/>
            <person name="Butler J."/>
            <person name="Alvarez P."/>
            <person name="Gnerre S."/>
            <person name="Grabherr M."/>
            <person name="Kleber M."/>
            <person name="Mauceli E.W."/>
            <person name="Brockman W."/>
            <person name="Rounsley S."/>
            <person name="Young S.K."/>
            <person name="LaButti K."/>
            <person name="Pushparaj V."/>
            <person name="DeCaprio D."/>
            <person name="Crawford M."/>
            <person name="Koehrsen M."/>
            <person name="Engels R."/>
            <person name="Montgomery P."/>
            <person name="Pearson M."/>
            <person name="Howarth C."/>
            <person name="Larson L."/>
            <person name="Luoma S."/>
            <person name="White J."/>
            <person name="Alvarado L."/>
            <person name="Kodira C.D."/>
            <person name="Zeng Q."/>
            <person name="Oleary S."/>
            <person name="Yandava C."/>
            <person name="Denning D.W."/>
            <person name="Nierman W.C."/>
            <person name="Milne T."/>
            <person name="Madden K."/>
        </authorList>
    </citation>
    <scope>NUCLEOTIDE SEQUENCE [LARGE SCALE GENOMIC DNA]</scope>
    <source>
        <strain evidence="5">NIH 2624 / FGSC A1156</strain>
    </source>
</reference>
<dbReference type="InterPro" id="IPR056884">
    <property type="entry name" value="NPHP3-like_N"/>
</dbReference>
<evidence type="ECO:0000313" key="4">
    <source>
        <dbReference type="EMBL" id="EAU30969.1"/>
    </source>
</evidence>
<dbReference type="PANTHER" id="PTHR10039">
    <property type="entry name" value="AMELOGENIN"/>
    <property type="match status" value="1"/>
</dbReference>
<accession>Q0CBU7</accession>
<feature type="domain" description="DUF7791" evidence="3">
    <location>
        <begin position="544"/>
        <end position="697"/>
    </location>
</feature>
<sequence length="849" mass="96916">MDPFAALGAAAAIAQFVQIGVGLASKAYDTYSSASGMPRADEQLGFVIGELSTVSKSLISEKPALQQTDEEKALAIVAEKCQQLSEKILRILERIKADNPRSKRQSAVAALRSLWNEKEKKELKKDADDCRNLLHLQLTSIMGSETIKRLEDIATSGQASMEALHSLQKHVVVLEQGVRVSSLDKEVQETIANLFRLSTKALDSITSHRILNSLFFQEMHMRYSEVPTAYSETLNWIFEDQAPPKQWKALEGRMLFREWLETGDGIFYISGKPGAGKSTLMKFIFQNRRTKDLLGRWAAGRQLIFCKFFFWKPGSKMQNSVPAMLRTLLYDILQQCPELTQTAFPEYWLHVQSLPWQAPVQLPFDNDQIREAFDRLSRNLNSDTERCLCFLIDGLDELRETPEEKYKDLVALISRWTKQFAGDLKLCVSSREERVFVENLEGPRGFKLQDLTYDDIYHFIDAKLKCNQNFIELEMPEGGRTSLISKVAARADGVFLWVSLVVNLLDDACDDGDDFSELERKIECTQPRVEDLFRQLFDSIHNSDRNRSAQSFAVVLKLLENPHGMRMSLFRFSLLDDFNSNPEFAADIENLKRAGLVGTDWEHVERRLKKARKQLYRRCRGLLEVHTEPEPLIAILDKSRTGYRTSRYTETISLAHREVHQFLLRDDIQKDRNGHIKGFDIFGAICQTFAAEVTSMTFLMSGSTTQSWTLDYHNYLSCVPELIDILRNISQQDSPREQHLMALDNVDVLRYPTSDWTNGRRPDLEVLSPTIAVPWFGGEHFVCHIAAALGIEQYFRYDVQLPARNLATKDGTLLLVLLDMLTRDESTSSATNYPGILRKMLQNTNGWGT</sequence>
<dbReference type="EMBL" id="CH476606">
    <property type="protein sequence ID" value="EAU30969.1"/>
    <property type="molecule type" value="Genomic_DNA"/>
</dbReference>
<dbReference type="Gene3D" id="3.40.50.300">
    <property type="entry name" value="P-loop containing nucleotide triphosphate hydrolases"/>
    <property type="match status" value="1"/>
</dbReference>
<name>Q0CBU7_ASPTN</name>
<dbReference type="STRING" id="341663.Q0CBU7"/>
<dbReference type="GeneID" id="4323474"/>
<feature type="domain" description="Nephrocystin 3-like N-terminal" evidence="2">
    <location>
        <begin position="255"/>
        <end position="431"/>
    </location>
</feature>
<keyword evidence="1" id="KW-0677">Repeat</keyword>
<proteinExistence type="predicted"/>